<dbReference type="InterPro" id="IPR025960">
    <property type="entry name" value="RVT_N"/>
</dbReference>
<keyword evidence="1" id="KW-0863">Zinc-finger</keyword>
<dbReference type="CDD" id="cd01651">
    <property type="entry name" value="RT_G2_intron"/>
    <property type="match status" value="1"/>
</dbReference>
<dbReference type="InterPro" id="IPR013087">
    <property type="entry name" value="Znf_C2H2_type"/>
</dbReference>
<dbReference type="InterPro" id="IPR013597">
    <property type="entry name" value="Mat_intron_G2"/>
</dbReference>
<proteinExistence type="predicted"/>
<accession>A0A8E6HT76</accession>
<geneLocation type="plastid" evidence="4"/>
<dbReference type="AlphaFoldDB" id="A0A8E6HT76"/>
<sequence>MWRFSMTDKTIKFYTDEWKALPWEKFQKNLYRLQHRIYKAAKENDVDTIKSLQTLLVGSKCAKYLAVRQVTQLNLGKRSAGVDGVSKLNPKERIQLAADLGQLNNWKHEKLRRVYIPKEDGTKRPLGIPTIKDRAMQCLIKYALEPVYEASASDGDFGFRPGHSTWDIQKYIFNNLNSSAKGYKKTIVEIDISKCFDNINHDKLISLVILPNGLKNALRSALKAGVLTEKEKTTSGTPQGGVISPLLAKITLHGVEDLQNEKVSSTKSMQRGFRYADDMVFILKQGEDPDELLVKIRQFLKERGLNINETKSQTVSATKGFNFLGWHFLVKPDNHKFVCFPSKKNHNSMKLKVKNTVKDTRYPLKDRLKMVKTIYRGWFNYHRYCDMSQVNLWSLHNWVYKYLRKSSKIPQNEIIGHVRGIFTGHNQKVKGFIASKGSRSIYDNDWLYWANRNNKRFTGPLLTTLWKQEFRCKSCNLLFSTEDIIELHHKDGDNQNNKPANIVALHRTCHQYEPIHGEKRIRRKRVIPE</sequence>
<keyword evidence="1" id="KW-0479">Metal-binding</keyword>
<evidence type="ECO:0008006" key="5">
    <source>
        <dbReference type="Google" id="ProtNLM"/>
    </source>
</evidence>
<protein>
    <recommendedName>
        <fullName evidence="5">Reverse transcriptase domain-containing protein</fullName>
    </recommendedName>
</protein>
<dbReference type="GO" id="GO:0008270">
    <property type="term" value="F:zinc ion binding"/>
    <property type="evidence" value="ECO:0007669"/>
    <property type="project" value="UniProtKB-KW"/>
</dbReference>
<dbReference type="EMBL" id="MW344287">
    <property type="protein sequence ID" value="QVO51083.1"/>
    <property type="molecule type" value="Genomic_DNA"/>
</dbReference>
<dbReference type="PANTHER" id="PTHR34047:SF8">
    <property type="entry name" value="PROTEIN YKFC"/>
    <property type="match status" value="1"/>
</dbReference>
<dbReference type="SMART" id="SM00507">
    <property type="entry name" value="HNHc"/>
    <property type="match status" value="1"/>
</dbReference>
<dbReference type="PANTHER" id="PTHR34047">
    <property type="entry name" value="NUCLEAR INTRON MATURASE 1, MITOCHONDRIAL-RELATED"/>
    <property type="match status" value="1"/>
</dbReference>
<dbReference type="InterPro" id="IPR000477">
    <property type="entry name" value="RT_dom"/>
</dbReference>
<evidence type="ECO:0000256" key="1">
    <source>
        <dbReference type="PROSITE-ProRule" id="PRU00042"/>
    </source>
</evidence>
<name>A0A8E6HT76_ULVCO</name>
<dbReference type="InterPro" id="IPR051083">
    <property type="entry name" value="GrpII_Intron_Splice-Mob/Def"/>
</dbReference>
<dbReference type="PROSITE" id="PS50878">
    <property type="entry name" value="RT_POL"/>
    <property type="match status" value="1"/>
</dbReference>
<organism evidence="4">
    <name type="scientific">Ulva compressa</name>
    <name type="common">Green alga</name>
    <name type="synonym">Enteromorpha compressa</name>
    <dbReference type="NCBI Taxonomy" id="63659"/>
    <lineage>
        <taxon>Eukaryota</taxon>
        <taxon>Viridiplantae</taxon>
        <taxon>Chlorophyta</taxon>
        <taxon>core chlorophytes</taxon>
        <taxon>Ulvophyceae</taxon>
        <taxon>OUU clade</taxon>
        <taxon>Ulvales</taxon>
        <taxon>Ulvaceae</taxon>
        <taxon>Ulva</taxon>
    </lineage>
</organism>
<reference evidence="4" key="1">
    <citation type="journal article" date="2021" name="Front. Mar. Sci.">
        <title>Chloroplast Genomes of the Green-Tide Forming Alga Ulva compressa: Comparative Chloroplast Genomics in the Genus Ulva (Ulvophyceae, Chlorophyta).</title>
        <authorList>
            <person name="Liu F."/>
            <person name="Melton J.T."/>
        </authorList>
    </citation>
    <scope>NUCLEOTIDE SEQUENCE</scope>
    <source>
        <strain evidence="4">Uco2</strain>
    </source>
</reference>
<evidence type="ECO:0000313" key="4">
    <source>
        <dbReference type="EMBL" id="QVO51083.1"/>
    </source>
</evidence>
<feature type="domain" description="C2H2-type" evidence="2">
    <location>
        <begin position="470"/>
        <end position="499"/>
    </location>
</feature>
<keyword evidence="4" id="KW-0934">Plastid</keyword>
<evidence type="ECO:0000259" key="3">
    <source>
        <dbReference type="PROSITE" id="PS50878"/>
    </source>
</evidence>
<dbReference type="Pfam" id="PF13655">
    <property type="entry name" value="RVT_N"/>
    <property type="match status" value="1"/>
</dbReference>
<dbReference type="Pfam" id="PF08388">
    <property type="entry name" value="GIIM"/>
    <property type="match status" value="1"/>
</dbReference>
<gene>
    <name evidence="4" type="primary">orf529</name>
</gene>
<feature type="domain" description="Reverse transcriptase" evidence="3">
    <location>
        <begin position="97"/>
        <end position="328"/>
    </location>
</feature>
<keyword evidence="1" id="KW-0862">Zinc</keyword>
<dbReference type="PROSITE" id="PS50157">
    <property type="entry name" value="ZINC_FINGER_C2H2_2"/>
    <property type="match status" value="1"/>
</dbReference>
<dbReference type="InterPro" id="IPR003615">
    <property type="entry name" value="HNH_nuc"/>
</dbReference>
<evidence type="ECO:0000259" key="2">
    <source>
        <dbReference type="PROSITE" id="PS50157"/>
    </source>
</evidence>
<dbReference type="Pfam" id="PF00078">
    <property type="entry name" value="RVT_1"/>
    <property type="match status" value="1"/>
</dbReference>